<keyword evidence="9" id="KW-1133">Transmembrane helix</keyword>
<evidence type="ECO:0000256" key="9">
    <source>
        <dbReference type="SAM" id="Phobius"/>
    </source>
</evidence>
<dbReference type="EMBL" id="JAHRHJ020000001">
    <property type="protein sequence ID" value="KAH9330237.1"/>
    <property type="molecule type" value="Genomic_DNA"/>
</dbReference>
<dbReference type="Proteomes" id="UP000824469">
    <property type="component" value="Unassembled WGS sequence"/>
</dbReference>
<evidence type="ECO:0000256" key="1">
    <source>
        <dbReference type="ARBA" id="ARBA00022448"/>
    </source>
</evidence>
<keyword evidence="9" id="KW-0472">Membrane</keyword>
<comment type="caution">
    <text evidence="10">The sequence shown here is derived from an EMBL/GenBank/DDBJ whole genome shotgun (WGS) entry which is preliminary data.</text>
</comment>
<organism evidence="10 11">
    <name type="scientific">Taxus chinensis</name>
    <name type="common">Chinese yew</name>
    <name type="synonym">Taxus wallichiana var. chinensis</name>
    <dbReference type="NCBI Taxonomy" id="29808"/>
    <lineage>
        <taxon>Eukaryota</taxon>
        <taxon>Viridiplantae</taxon>
        <taxon>Streptophyta</taxon>
        <taxon>Embryophyta</taxon>
        <taxon>Tracheophyta</taxon>
        <taxon>Spermatophyta</taxon>
        <taxon>Pinopsida</taxon>
        <taxon>Pinidae</taxon>
        <taxon>Conifers II</taxon>
        <taxon>Cupressales</taxon>
        <taxon>Taxaceae</taxon>
        <taxon>Taxus</taxon>
    </lineage>
</organism>
<dbReference type="GO" id="GO:0005245">
    <property type="term" value="F:voltage-gated calcium channel activity"/>
    <property type="evidence" value="ECO:0007669"/>
    <property type="project" value="InterPro"/>
</dbReference>
<keyword evidence="4" id="KW-0677">Repeat</keyword>
<feature type="transmembrane region" description="Helical" evidence="9">
    <location>
        <begin position="78"/>
        <end position="98"/>
    </location>
</feature>
<sequence length="127" mass="14428">MEDPLIRHNRASSSRDMHGGSKMIQGRANAIAHGDRYQRAAALVDLAEDGIGLPEEVIDPTKFGQAAKFYFIYIKFDMLWSLNLVALVLLNFFEVPLWCSSNTCGDRKYYYLGDLPYLTTKQAVIYE</sequence>
<dbReference type="PANTHER" id="PTHR46988">
    <property type="entry name" value="TWO PORE CALCIUM CHANNEL PROTEIN 1"/>
    <property type="match status" value="1"/>
</dbReference>
<dbReference type="GO" id="GO:0005774">
    <property type="term" value="C:vacuolar membrane"/>
    <property type="evidence" value="ECO:0007669"/>
    <property type="project" value="TreeGrafter"/>
</dbReference>
<keyword evidence="3" id="KW-0107">Calcium channel</keyword>
<evidence type="ECO:0000313" key="11">
    <source>
        <dbReference type="Proteomes" id="UP000824469"/>
    </source>
</evidence>
<feature type="non-terminal residue" evidence="10">
    <location>
        <position position="127"/>
    </location>
</feature>
<reference evidence="10 11" key="1">
    <citation type="journal article" date="2021" name="Nat. Plants">
        <title>The Taxus genome provides insights into paclitaxel biosynthesis.</title>
        <authorList>
            <person name="Xiong X."/>
            <person name="Gou J."/>
            <person name="Liao Q."/>
            <person name="Li Y."/>
            <person name="Zhou Q."/>
            <person name="Bi G."/>
            <person name="Li C."/>
            <person name="Du R."/>
            <person name="Wang X."/>
            <person name="Sun T."/>
            <person name="Guo L."/>
            <person name="Liang H."/>
            <person name="Lu P."/>
            <person name="Wu Y."/>
            <person name="Zhang Z."/>
            <person name="Ro D.K."/>
            <person name="Shang Y."/>
            <person name="Huang S."/>
            <person name="Yan J."/>
        </authorList>
    </citation>
    <scope>NUCLEOTIDE SEQUENCE [LARGE SCALE GENOMIC DNA]</scope>
    <source>
        <strain evidence="10">Ta-2019</strain>
    </source>
</reference>
<accession>A0AA38GWC1</accession>
<evidence type="ECO:0000256" key="4">
    <source>
        <dbReference type="ARBA" id="ARBA00022737"/>
    </source>
</evidence>
<protein>
    <submittedName>
        <fullName evidence="10">Uncharacterized protein</fullName>
    </submittedName>
</protein>
<evidence type="ECO:0000256" key="2">
    <source>
        <dbReference type="ARBA" id="ARBA00022568"/>
    </source>
</evidence>
<dbReference type="PANTHER" id="PTHR46988:SF2">
    <property type="entry name" value="TWO PORE CALCIUM CHANNEL PROTEIN 1"/>
    <property type="match status" value="1"/>
</dbReference>
<evidence type="ECO:0000313" key="10">
    <source>
        <dbReference type="EMBL" id="KAH9330237.1"/>
    </source>
</evidence>
<evidence type="ECO:0000256" key="8">
    <source>
        <dbReference type="SAM" id="MobiDB-lite"/>
    </source>
</evidence>
<evidence type="ECO:0000256" key="6">
    <source>
        <dbReference type="ARBA" id="ARBA00023065"/>
    </source>
</evidence>
<keyword evidence="1" id="KW-0813">Transport</keyword>
<keyword evidence="6" id="KW-0406">Ion transport</keyword>
<name>A0AA38GWC1_TAXCH</name>
<dbReference type="GO" id="GO:0000325">
    <property type="term" value="C:plant-type vacuole"/>
    <property type="evidence" value="ECO:0007669"/>
    <property type="project" value="TreeGrafter"/>
</dbReference>
<proteinExistence type="predicted"/>
<evidence type="ECO:0000256" key="3">
    <source>
        <dbReference type="ARBA" id="ARBA00022673"/>
    </source>
</evidence>
<keyword evidence="5" id="KW-0106">Calcium</keyword>
<gene>
    <name evidence="10" type="ORF">KI387_002345</name>
</gene>
<evidence type="ECO:0000256" key="7">
    <source>
        <dbReference type="ARBA" id="ARBA00023303"/>
    </source>
</evidence>
<dbReference type="AlphaFoldDB" id="A0AA38GWC1"/>
<feature type="region of interest" description="Disordered" evidence="8">
    <location>
        <begin position="1"/>
        <end position="20"/>
    </location>
</feature>
<keyword evidence="11" id="KW-1185">Reference proteome</keyword>
<evidence type="ECO:0000256" key="5">
    <source>
        <dbReference type="ARBA" id="ARBA00022837"/>
    </source>
</evidence>
<keyword evidence="7" id="KW-0407">Ion channel</keyword>
<dbReference type="InterPro" id="IPR044581">
    <property type="entry name" value="TPC1_plant"/>
</dbReference>
<keyword evidence="9" id="KW-0812">Transmembrane</keyword>
<keyword evidence="2" id="KW-0109">Calcium transport</keyword>